<evidence type="ECO:0000313" key="2">
    <source>
        <dbReference type="EMBL" id="KIL55036.1"/>
    </source>
</evidence>
<feature type="region of interest" description="Disordered" evidence="1">
    <location>
        <begin position="28"/>
        <end position="52"/>
    </location>
</feature>
<protein>
    <submittedName>
        <fullName evidence="2">Uncharacterized protein</fullName>
    </submittedName>
</protein>
<evidence type="ECO:0000256" key="1">
    <source>
        <dbReference type="SAM" id="MobiDB-lite"/>
    </source>
</evidence>
<dbReference type="AlphaFoldDB" id="A0A0C2WEQ3"/>
<dbReference type="HOGENOM" id="CLU_3086742_0_0_1"/>
<sequence>MPGTTVDNRRSRLVWPWAEGFVPSASSAFTPSVRQSTARQQRKLNAKSNTLV</sequence>
<feature type="compositionally biased region" description="Polar residues" evidence="1">
    <location>
        <begin position="28"/>
        <end position="39"/>
    </location>
</feature>
<name>A0A0C2WEQ3_AMAMK</name>
<organism evidence="2 3">
    <name type="scientific">Amanita muscaria (strain Koide BX008)</name>
    <dbReference type="NCBI Taxonomy" id="946122"/>
    <lineage>
        <taxon>Eukaryota</taxon>
        <taxon>Fungi</taxon>
        <taxon>Dikarya</taxon>
        <taxon>Basidiomycota</taxon>
        <taxon>Agaricomycotina</taxon>
        <taxon>Agaricomycetes</taxon>
        <taxon>Agaricomycetidae</taxon>
        <taxon>Agaricales</taxon>
        <taxon>Pluteineae</taxon>
        <taxon>Amanitaceae</taxon>
        <taxon>Amanita</taxon>
    </lineage>
</organism>
<gene>
    <name evidence="2" type="ORF">M378DRAFT_173901</name>
</gene>
<accession>A0A0C2WEQ3</accession>
<dbReference type="EMBL" id="KN818577">
    <property type="protein sequence ID" value="KIL55036.1"/>
    <property type="molecule type" value="Genomic_DNA"/>
</dbReference>
<dbReference type="InParanoid" id="A0A0C2WEQ3"/>
<evidence type="ECO:0000313" key="3">
    <source>
        <dbReference type="Proteomes" id="UP000054549"/>
    </source>
</evidence>
<reference evidence="2 3" key="1">
    <citation type="submission" date="2014-04" db="EMBL/GenBank/DDBJ databases">
        <title>Evolutionary Origins and Diversification of the Mycorrhizal Mutualists.</title>
        <authorList>
            <consortium name="DOE Joint Genome Institute"/>
            <consortium name="Mycorrhizal Genomics Consortium"/>
            <person name="Kohler A."/>
            <person name="Kuo A."/>
            <person name="Nagy L.G."/>
            <person name="Floudas D."/>
            <person name="Copeland A."/>
            <person name="Barry K.W."/>
            <person name="Cichocki N."/>
            <person name="Veneault-Fourrey C."/>
            <person name="LaButti K."/>
            <person name="Lindquist E.A."/>
            <person name="Lipzen A."/>
            <person name="Lundell T."/>
            <person name="Morin E."/>
            <person name="Murat C."/>
            <person name="Riley R."/>
            <person name="Ohm R."/>
            <person name="Sun H."/>
            <person name="Tunlid A."/>
            <person name="Henrissat B."/>
            <person name="Grigoriev I.V."/>
            <person name="Hibbett D.S."/>
            <person name="Martin F."/>
        </authorList>
    </citation>
    <scope>NUCLEOTIDE SEQUENCE [LARGE SCALE GENOMIC DNA]</scope>
    <source>
        <strain evidence="2 3">Koide BX008</strain>
    </source>
</reference>
<proteinExistence type="predicted"/>
<keyword evidence="3" id="KW-1185">Reference proteome</keyword>
<dbReference type="Proteomes" id="UP000054549">
    <property type="component" value="Unassembled WGS sequence"/>
</dbReference>